<proteinExistence type="predicted"/>
<evidence type="ECO:0000256" key="1">
    <source>
        <dbReference type="SAM" id="MobiDB-lite"/>
    </source>
</evidence>
<accession>A0A1H9QSC9</accession>
<dbReference type="RefSeq" id="WP_092650206.1">
    <property type="nucleotide sequence ID" value="NZ_FOHA01000002.1"/>
</dbReference>
<reference evidence="2 3" key="1">
    <citation type="submission" date="2016-10" db="EMBL/GenBank/DDBJ databases">
        <authorList>
            <person name="de Groot N.N."/>
        </authorList>
    </citation>
    <scope>NUCLEOTIDE SEQUENCE [LARGE SCALE GENOMIC DNA]</scope>
    <source>
        <strain evidence="2 3">DSM 13760</strain>
    </source>
</reference>
<dbReference type="OrthoDB" id="2187056at2"/>
<evidence type="ECO:0000313" key="3">
    <source>
        <dbReference type="Proteomes" id="UP000198948"/>
    </source>
</evidence>
<dbReference type="EMBL" id="FOHA01000002">
    <property type="protein sequence ID" value="SER63501.1"/>
    <property type="molecule type" value="Genomic_DNA"/>
</dbReference>
<feature type="compositionally biased region" description="Gly residues" evidence="1">
    <location>
        <begin position="753"/>
        <end position="763"/>
    </location>
</feature>
<name>A0A1H9QSC9_9LACT</name>
<evidence type="ECO:0000313" key="2">
    <source>
        <dbReference type="EMBL" id="SER63501.1"/>
    </source>
</evidence>
<protein>
    <submittedName>
        <fullName evidence="2">Uncharacterized protein</fullName>
    </submittedName>
</protein>
<feature type="region of interest" description="Disordered" evidence="1">
    <location>
        <begin position="732"/>
        <end position="767"/>
    </location>
</feature>
<dbReference type="Proteomes" id="UP000198948">
    <property type="component" value="Unassembled WGS sequence"/>
</dbReference>
<organism evidence="2 3">
    <name type="scientific">Isobaculum melis</name>
    <dbReference type="NCBI Taxonomy" id="142588"/>
    <lineage>
        <taxon>Bacteria</taxon>
        <taxon>Bacillati</taxon>
        <taxon>Bacillota</taxon>
        <taxon>Bacilli</taxon>
        <taxon>Lactobacillales</taxon>
        <taxon>Carnobacteriaceae</taxon>
        <taxon>Isobaculum</taxon>
    </lineage>
</organism>
<keyword evidence="3" id="KW-1185">Reference proteome</keyword>
<sequence>MNKKRLKISAILFFMVITIFYITSDIKKAPILAKQNQAIVLNEGEDTEFTVPKDAMKKGNDVEGSLLAPEYQNYWQNEASLNGLKKLNLASISTQKQERVFGMKRTTNGHNVFVVSRLDNNIGSYSGFWINVFNDEGELTDTIAPMIYRKDQMLGKSTNPNDVSLNFDTGNTTYSGIFEVSENDVTLVYTSQNEIPAGQSVERLKEVNFTIDNDGKIVMDNYSDENIKRRTPNDIFYNINNIFASSKLYNTDEFVSLSQATSIPSEGDYNGPQNRNYVINTFAIDPETGHFKWSLDTKEVVLKFNKKGYREFSPFSNVVKLFGKNGQSYYLTSLYAGENLQKSHISAYLFNEDGSYVDEAIMFDIRYKNAQYQLLPNLTTKSKAYYIGSDLSGEQPTTLFSIDVSGEKPVFKAEKKWSPGLYMNFVYSHETDGNKFYNYFAYTSKAVDEFKGYNSGIFYGLLDDNFNILSKQYAKIEDGMGISVNNLIATEDKYIVSGVTNSKTFSNEPSYGWQDKLPGNTGNAYFGSYLRSNDFSPLLTVLPQKVINLSNENVEEKLFEGVTVFDSYDLDPNGANLDRDFLKKRVNRNPKTLKDGKYAAIDWKKLGYTENKPGPNNVTYFIADSTENVTSKSVSIHNITNQTIKQEEVYFDAQNFSVLLKDVQTAIPDEATFKELAETMSWNEVTHEIYEDGKKQQLSDKVTVNQQQLADLQNATEAKPYPVDVTIEVVPNSGSIGGPGQVEPGDDDPLDPGGSGTGGGSWVGSGSEPIKVTNRVWVFVMTKNTVVDKDTGIVIYADDYPLPLQSAKHESMDNVYNHSNVEVYSYYDNTHETDTVLPAIADKNKTAGLTINNLEVITGAQKPSVVQPKISFTWDRGTTSTKPDVTLYAEILLHTRQVILSQSAELPIPSKGYLKLIYGAPHEANLTITSKIDTTEPAYTTSKIDFDQSNTGYNIDFNLIVPEYYRYKGYVVSDKDVPHQASALVEQKYQYSLRDDPYEIWLTLYIEPTQPDLPRPYSWDYQNNNYGELK</sequence>
<dbReference type="AlphaFoldDB" id="A0A1H9QSC9"/>
<gene>
    <name evidence="2" type="ORF">SAMN04488559_102262</name>
</gene>